<feature type="binding site" evidence="4">
    <location>
        <position position="62"/>
    </location>
    <ligand>
        <name>(6R)-10-formyltetrahydrofolate</name>
        <dbReference type="ChEBI" id="CHEBI:195366"/>
    </ligand>
</feature>
<dbReference type="RefSeq" id="WP_168988354.1">
    <property type="nucleotide sequence ID" value="NZ_CAWPHM010000293.1"/>
</dbReference>
<keyword evidence="2 4" id="KW-0808">Transferase</keyword>
<evidence type="ECO:0000256" key="2">
    <source>
        <dbReference type="ARBA" id="ARBA00022679"/>
    </source>
</evidence>
<dbReference type="InterPro" id="IPR004607">
    <property type="entry name" value="GART"/>
</dbReference>
<keyword evidence="7" id="KW-1185">Reference proteome</keyword>
<evidence type="ECO:0000313" key="6">
    <source>
        <dbReference type="EMBL" id="NMG03642.1"/>
    </source>
</evidence>
<dbReference type="PANTHER" id="PTHR43369">
    <property type="entry name" value="PHOSPHORIBOSYLGLYCINAMIDE FORMYLTRANSFERASE"/>
    <property type="match status" value="1"/>
</dbReference>
<comment type="caution">
    <text evidence="4">Lacks conserved residue(s) required for the propagation of feature annotation.</text>
</comment>
<feature type="domain" description="Formyl transferase N-terminal" evidence="5">
    <location>
        <begin position="3"/>
        <end position="179"/>
    </location>
</feature>
<dbReference type="HAMAP" id="MF_01930">
    <property type="entry name" value="PurN"/>
    <property type="match status" value="1"/>
</dbReference>
<accession>A0A972F869</accession>
<dbReference type="InterPro" id="IPR036477">
    <property type="entry name" value="Formyl_transf_N_sf"/>
</dbReference>
<dbReference type="Proteomes" id="UP000599523">
    <property type="component" value="Unassembled WGS sequence"/>
</dbReference>
<evidence type="ECO:0000256" key="3">
    <source>
        <dbReference type="ARBA" id="ARBA00022755"/>
    </source>
</evidence>
<evidence type="ECO:0000313" key="7">
    <source>
        <dbReference type="Proteomes" id="UP000599523"/>
    </source>
</evidence>
<dbReference type="GO" id="GO:0004644">
    <property type="term" value="F:phosphoribosylglycinamide formyltransferase activity"/>
    <property type="evidence" value="ECO:0007669"/>
    <property type="project" value="UniProtKB-UniRule"/>
</dbReference>
<dbReference type="EC" id="2.1.2.2" evidence="4"/>
<comment type="catalytic activity">
    <reaction evidence="4">
        <text>N(1)-(5-phospho-beta-D-ribosyl)glycinamide + (6R)-10-formyltetrahydrofolate = N(2)-formyl-N(1)-(5-phospho-beta-D-ribosyl)glycinamide + (6S)-5,6,7,8-tetrahydrofolate + H(+)</text>
        <dbReference type="Rhea" id="RHEA:15053"/>
        <dbReference type="ChEBI" id="CHEBI:15378"/>
        <dbReference type="ChEBI" id="CHEBI:57453"/>
        <dbReference type="ChEBI" id="CHEBI:143788"/>
        <dbReference type="ChEBI" id="CHEBI:147286"/>
        <dbReference type="ChEBI" id="CHEBI:195366"/>
        <dbReference type="EC" id="2.1.2.2"/>
    </reaction>
</comment>
<evidence type="ECO:0000256" key="1">
    <source>
        <dbReference type="ARBA" id="ARBA00005054"/>
    </source>
</evidence>
<dbReference type="CDD" id="cd08645">
    <property type="entry name" value="FMT_core_GART"/>
    <property type="match status" value="1"/>
</dbReference>
<name>A0A972F869_9RHOO</name>
<evidence type="ECO:0000256" key="4">
    <source>
        <dbReference type="HAMAP-Rule" id="MF_01930"/>
    </source>
</evidence>
<evidence type="ECO:0000259" key="5">
    <source>
        <dbReference type="Pfam" id="PF00551"/>
    </source>
</evidence>
<comment type="caution">
    <text evidence="6">The sequence shown here is derived from an EMBL/GenBank/DDBJ whole genome shotgun (WGS) entry which is preliminary data.</text>
</comment>
<feature type="binding site" evidence="4">
    <location>
        <position position="104"/>
    </location>
    <ligand>
        <name>(6R)-10-formyltetrahydrofolate</name>
        <dbReference type="ChEBI" id="CHEBI:195366"/>
    </ligand>
</feature>
<dbReference type="AlphaFoldDB" id="A0A972F869"/>
<proteinExistence type="inferred from homology"/>
<dbReference type="EMBL" id="WTVM01000066">
    <property type="protein sequence ID" value="NMG03642.1"/>
    <property type="molecule type" value="Genomic_DNA"/>
</dbReference>
<keyword evidence="3 4" id="KW-0658">Purine biosynthesis</keyword>
<dbReference type="SUPFAM" id="SSF53328">
    <property type="entry name" value="Formyltransferase"/>
    <property type="match status" value="1"/>
</dbReference>
<dbReference type="PANTHER" id="PTHR43369:SF2">
    <property type="entry name" value="PHOSPHORIBOSYLGLYCINAMIDE FORMYLTRANSFERASE"/>
    <property type="match status" value="1"/>
</dbReference>
<dbReference type="NCBIfam" id="TIGR00639">
    <property type="entry name" value="PurN"/>
    <property type="match status" value="1"/>
</dbReference>
<dbReference type="Gene3D" id="3.40.50.170">
    <property type="entry name" value="Formyl transferase, N-terminal domain"/>
    <property type="match status" value="1"/>
</dbReference>
<organism evidence="6 7">
    <name type="scientific">Azoarcus taiwanensis</name>
    <dbReference type="NCBI Taxonomy" id="666964"/>
    <lineage>
        <taxon>Bacteria</taxon>
        <taxon>Pseudomonadati</taxon>
        <taxon>Pseudomonadota</taxon>
        <taxon>Betaproteobacteria</taxon>
        <taxon>Rhodocyclales</taxon>
        <taxon>Zoogloeaceae</taxon>
        <taxon>Azoarcus</taxon>
    </lineage>
</organism>
<protein>
    <recommendedName>
        <fullName evidence="4">Phosphoribosylglycinamide formyltransferase</fullName>
        <ecNumber evidence="4">2.1.2.2</ecNumber>
    </recommendedName>
    <alternativeName>
        <fullName evidence="4">5'-phosphoribosylglycinamide transformylase</fullName>
    </alternativeName>
    <alternativeName>
        <fullName evidence="4">GAR transformylase</fullName>
        <shortName evidence="4">GART</shortName>
    </alternativeName>
</protein>
<dbReference type="GO" id="GO:0005829">
    <property type="term" value="C:cytosol"/>
    <property type="evidence" value="ECO:0007669"/>
    <property type="project" value="TreeGrafter"/>
</dbReference>
<comment type="similarity">
    <text evidence="4">Belongs to the GART family.</text>
</comment>
<comment type="pathway">
    <text evidence="1 4">Purine metabolism; IMP biosynthesis via de novo pathway; N(2)-formyl-N(1)-(5-phospho-D-ribosyl)glycinamide from N(1)-(5-phospho-D-ribosyl)glycinamide (10-formyl THF route): step 1/1.</text>
</comment>
<sequence>MKSVVLLISGRGSNMEAIVRAEIPGVRIAAVISNRADAAGLDFAASHGIATAVLDHKAFPSREAFDAALAELIDGYCPDLVVLAGFMRVLSDGFVRHYEGRLLNIHPSLLPSFPGLHTHRRALESGVRIHGATVHFVTPSLDAGPVVIQAAVPVLDDDDESTLAARVLAEEHRIYPQAVKWFVEGRLSIDASGCVRLANAQEQRAVLLAPLPDLQPAEAR</sequence>
<dbReference type="Pfam" id="PF00551">
    <property type="entry name" value="Formyl_trans_N"/>
    <property type="match status" value="1"/>
</dbReference>
<dbReference type="GO" id="GO:0006189">
    <property type="term" value="P:'de novo' IMP biosynthetic process"/>
    <property type="evidence" value="ECO:0007669"/>
    <property type="project" value="UniProtKB-UniRule"/>
</dbReference>
<reference evidence="6" key="1">
    <citation type="submission" date="2019-12" db="EMBL/GenBank/DDBJ databases">
        <title>Comparative genomics gives insights into the taxonomy of the Azoarcus-Aromatoleum group and reveals separate origins of nif in the plant-associated Azoarcus and non-plant-associated Aromatoleum sub-groups.</title>
        <authorList>
            <person name="Lafos M."/>
            <person name="Maluk M."/>
            <person name="Batista M."/>
            <person name="Junghare M."/>
            <person name="Carmona M."/>
            <person name="Faoro H."/>
            <person name="Cruz L.M."/>
            <person name="Battistoni F."/>
            <person name="De Souza E."/>
            <person name="Pedrosa F."/>
            <person name="Chen W.-M."/>
            <person name="Poole P.S."/>
            <person name="Dixon R.A."/>
            <person name="James E.K."/>
        </authorList>
    </citation>
    <scope>NUCLEOTIDE SEQUENCE</scope>
    <source>
        <strain evidence="6">NSC3</strain>
    </source>
</reference>
<feature type="active site" description="Proton donor" evidence="4">
    <location>
        <position position="106"/>
    </location>
</feature>
<gene>
    <name evidence="4" type="primary">purN</name>
    <name evidence="6" type="ORF">GPA21_11755</name>
</gene>
<dbReference type="InterPro" id="IPR002376">
    <property type="entry name" value="Formyl_transf_N"/>
</dbReference>
<feature type="site" description="Raises pKa of active site His" evidence="4">
    <location>
        <position position="142"/>
    </location>
</feature>
<feature type="binding site" evidence="4">
    <location>
        <begin position="12"/>
        <end position="14"/>
    </location>
    <ligand>
        <name>N(1)-(5-phospho-beta-D-ribosyl)glycinamide</name>
        <dbReference type="ChEBI" id="CHEBI:143788"/>
    </ligand>
</feature>
<comment type="function">
    <text evidence="4">Catalyzes the transfer of a formyl group from 10-formyltetrahydrofolate to 5-phospho-ribosyl-glycinamide (GAR), producing 5-phospho-ribosyl-N-formylglycinamide (FGAR) and tetrahydrofolate.</text>
</comment>